<gene>
    <name evidence="1" type="ORF">Catovirus_1_587</name>
</gene>
<reference evidence="1" key="1">
    <citation type="journal article" date="2017" name="Science">
        <title>Giant viruses with an expanded complement of translation system components.</title>
        <authorList>
            <person name="Schulz F."/>
            <person name="Yutin N."/>
            <person name="Ivanova N.N."/>
            <person name="Ortega D.R."/>
            <person name="Lee T.K."/>
            <person name="Vierheilig J."/>
            <person name="Daims H."/>
            <person name="Horn M."/>
            <person name="Wagner M."/>
            <person name="Jensen G.J."/>
            <person name="Kyrpides N.C."/>
            <person name="Koonin E.V."/>
            <person name="Woyke T."/>
        </authorList>
    </citation>
    <scope>NUCLEOTIDE SEQUENCE</scope>
    <source>
        <strain evidence="1">CTV1</strain>
    </source>
</reference>
<sequence length="38" mass="4647">MNKEKGDAYEKNVIDYLINELKYDNAWLWKDVPEKILF</sequence>
<name>A0A1V0S9Y6_9VIRU</name>
<accession>A0A1V0S9Y6</accession>
<protein>
    <submittedName>
        <fullName evidence="1">Uncharacterized protein</fullName>
    </submittedName>
</protein>
<evidence type="ECO:0000313" key="1">
    <source>
        <dbReference type="EMBL" id="ARF08537.1"/>
    </source>
</evidence>
<proteinExistence type="predicted"/>
<dbReference type="EMBL" id="KY684083">
    <property type="protein sequence ID" value="ARF08537.1"/>
    <property type="molecule type" value="Genomic_DNA"/>
</dbReference>
<organism evidence="1">
    <name type="scientific">Catovirus CTV1</name>
    <dbReference type="NCBI Taxonomy" id="1977631"/>
    <lineage>
        <taxon>Viruses</taxon>
        <taxon>Varidnaviria</taxon>
        <taxon>Bamfordvirae</taxon>
        <taxon>Nucleocytoviricota</taxon>
        <taxon>Megaviricetes</taxon>
        <taxon>Imitervirales</taxon>
        <taxon>Mimiviridae</taxon>
        <taxon>Klosneuvirinae</taxon>
        <taxon>Catovirus</taxon>
    </lineage>
</organism>